<dbReference type="OrthoDB" id="9612047at2759"/>
<dbReference type="Gene3D" id="3.30.70.600">
    <property type="entry name" value="Ribosomal protein S10 domain"/>
    <property type="match status" value="1"/>
</dbReference>
<protein>
    <submittedName>
        <fullName evidence="1">Uncharacterized protein</fullName>
    </submittedName>
</protein>
<organism evidence="1 2">
    <name type="scientific">Neotoma lepida</name>
    <name type="common">Desert woodrat</name>
    <dbReference type="NCBI Taxonomy" id="56216"/>
    <lineage>
        <taxon>Eukaryota</taxon>
        <taxon>Metazoa</taxon>
        <taxon>Chordata</taxon>
        <taxon>Craniata</taxon>
        <taxon>Vertebrata</taxon>
        <taxon>Euteleostomi</taxon>
        <taxon>Mammalia</taxon>
        <taxon>Eutheria</taxon>
        <taxon>Euarchontoglires</taxon>
        <taxon>Glires</taxon>
        <taxon>Rodentia</taxon>
        <taxon>Myomorpha</taxon>
        <taxon>Muroidea</taxon>
        <taxon>Cricetidae</taxon>
        <taxon>Neotominae</taxon>
        <taxon>Neotoma</taxon>
    </lineage>
</organism>
<comment type="caution">
    <text evidence="1">The sequence shown here is derived from an EMBL/GenBank/DDBJ whole genome shotgun (WGS) entry which is preliminary data.</text>
</comment>
<accession>A0A1A6G218</accession>
<evidence type="ECO:0000313" key="1">
    <source>
        <dbReference type="EMBL" id="OBS60233.1"/>
    </source>
</evidence>
<proteinExistence type="predicted"/>
<dbReference type="AlphaFoldDB" id="A0A1A6G218"/>
<evidence type="ECO:0000313" key="2">
    <source>
        <dbReference type="Proteomes" id="UP000092124"/>
    </source>
</evidence>
<dbReference type="Proteomes" id="UP000092124">
    <property type="component" value="Unassembled WGS sequence"/>
</dbReference>
<dbReference type="EMBL" id="LZPO01107910">
    <property type="protein sequence ID" value="OBS60233.1"/>
    <property type="molecule type" value="Genomic_DNA"/>
</dbReference>
<keyword evidence="2" id="KW-1185">Reference proteome</keyword>
<dbReference type="SUPFAM" id="SSF54999">
    <property type="entry name" value="Ribosomal protein S10"/>
    <property type="match status" value="1"/>
</dbReference>
<gene>
    <name evidence="1" type="ORF">A6R68_08640</name>
</gene>
<name>A0A1A6G218_NEOLE</name>
<reference evidence="1 2" key="1">
    <citation type="submission" date="2016-06" db="EMBL/GenBank/DDBJ databases">
        <title>The Draft Genome Sequence and Annotation of the Desert Woodrat Neotoma lepida.</title>
        <authorList>
            <person name="Campbell M."/>
            <person name="Oakeson K.F."/>
            <person name="Yandell M."/>
            <person name="Halpert J.R."/>
            <person name="Dearing D."/>
        </authorList>
    </citation>
    <scope>NUCLEOTIDE SEQUENCE [LARGE SCALE GENOMIC DNA]</scope>
    <source>
        <strain evidence="1">417</strain>
        <tissue evidence="1">Liver</tissue>
    </source>
</reference>
<dbReference type="InterPro" id="IPR036838">
    <property type="entry name" value="Ribosomal_uS10_dom_sf"/>
</dbReference>
<sequence>MNIFRIIPGCLTFPKRIPEGCPWNLGWRIRITLTSRNMKSLDKACADLIRGAKEMNLKGVHTYQDTENHYKKNTLWAQWLAHFFALEHKNLDT</sequence>
<dbReference type="STRING" id="56216.A0A1A6G218"/>